<protein>
    <submittedName>
        <fullName evidence="1">Uncharacterized protein</fullName>
    </submittedName>
</protein>
<sequence length="103" mass="11957">MIFHKNSPNQACLLLLCPIHTKLQFMGHKTMPLVYLIERGSPLMCFVCMNACVDNMIQITIYVRDPSPTAITERLLLRQYSEASFLDCWHRNATLPRRLHVIL</sequence>
<reference evidence="1 2" key="1">
    <citation type="journal article" date="2019" name="Sci. Rep.">
        <title>Orb-weaving spider Araneus ventricosus genome elucidates the spidroin gene catalogue.</title>
        <authorList>
            <person name="Kono N."/>
            <person name="Nakamura H."/>
            <person name="Ohtoshi R."/>
            <person name="Moran D.A.P."/>
            <person name="Shinohara A."/>
            <person name="Yoshida Y."/>
            <person name="Fujiwara M."/>
            <person name="Mori M."/>
            <person name="Tomita M."/>
            <person name="Arakawa K."/>
        </authorList>
    </citation>
    <scope>NUCLEOTIDE SEQUENCE [LARGE SCALE GENOMIC DNA]</scope>
</reference>
<evidence type="ECO:0000313" key="2">
    <source>
        <dbReference type="Proteomes" id="UP000499080"/>
    </source>
</evidence>
<dbReference type="Proteomes" id="UP000499080">
    <property type="component" value="Unassembled WGS sequence"/>
</dbReference>
<name>A0A4Y2A9L4_ARAVE</name>
<keyword evidence="2" id="KW-1185">Reference proteome</keyword>
<comment type="caution">
    <text evidence="1">The sequence shown here is derived from an EMBL/GenBank/DDBJ whole genome shotgun (WGS) entry which is preliminary data.</text>
</comment>
<dbReference type="AlphaFoldDB" id="A0A4Y2A9L4"/>
<evidence type="ECO:0000313" key="1">
    <source>
        <dbReference type="EMBL" id="GBL76089.1"/>
    </source>
</evidence>
<organism evidence="1 2">
    <name type="scientific">Araneus ventricosus</name>
    <name type="common">Orbweaver spider</name>
    <name type="synonym">Epeira ventricosa</name>
    <dbReference type="NCBI Taxonomy" id="182803"/>
    <lineage>
        <taxon>Eukaryota</taxon>
        <taxon>Metazoa</taxon>
        <taxon>Ecdysozoa</taxon>
        <taxon>Arthropoda</taxon>
        <taxon>Chelicerata</taxon>
        <taxon>Arachnida</taxon>
        <taxon>Araneae</taxon>
        <taxon>Araneomorphae</taxon>
        <taxon>Entelegynae</taxon>
        <taxon>Araneoidea</taxon>
        <taxon>Araneidae</taxon>
        <taxon>Araneus</taxon>
    </lineage>
</organism>
<proteinExistence type="predicted"/>
<accession>A0A4Y2A9L4</accession>
<dbReference type="EMBL" id="BGPR01000009">
    <property type="protein sequence ID" value="GBL76089.1"/>
    <property type="molecule type" value="Genomic_DNA"/>
</dbReference>
<gene>
    <name evidence="1" type="ORF">AVEN_234391_1</name>
</gene>